<comment type="caution">
    <text evidence="2">The sequence shown here is derived from an EMBL/GenBank/DDBJ whole genome shotgun (WGS) entry which is preliminary data.</text>
</comment>
<dbReference type="EMBL" id="SHBH01000014">
    <property type="protein sequence ID" value="RZO26334.1"/>
    <property type="molecule type" value="Genomic_DNA"/>
</dbReference>
<dbReference type="Pfam" id="PF01979">
    <property type="entry name" value="Amidohydro_1"/>
    <property type="match status" value="1"/>
</dbReference>
<dbReference type="SUPFAM" id="SSF51556">
    <property type="entry name" value="Metallo-dependent hydrolases"/>
    <property type="match status" value="1"/>
</dbReference>
<dbReference type="AlphaFoldDB" id="A0A520MYN8"/>
<evidence type="ECO:0000259" key="1">
    <source>
        <dbReference type="Pfam" id="PF01979"/>
    </source>
</evidence>
<dbReference type="InterPro" id="IPR011059">
    <property type="entry name" value="Metal-dep_hydrolase_composite"/>
</dbReference>
<feature type="domain" description="Amidohydrolase-related" evidence="1">
    <location>
        <begin position="72"/>
        <end position="416"/>
    </location>
</feature>
<dbReference type="CDD" id="cd01299">
    <property type="entry name" value="Met_dep_hydrolase_A"/>
    <property type="match status" value="1"/>
</dbReference>
<dbReference type="Gene3D" id="3.20.20.140">
    <property type="entry name" value="Metal-dependent hydrolases"/>
    <property type="match status" value="1"/>
</dbReference>
<reference evidence="2 3" key="1">
    <citation type="submission" date="2019-02" db="EMBL/GenBank/DDBJ databases">
        <title>Prokaryotic population dynamics and viral predation in marine succession experiment using metagenomics: the confinement effect.</title>
        <authorList>
            <person name="Haro-Moreno J.M."/>
            <person name="Rodriguez-Valera F."/>
            <person name="Lopez-Perez M."/>
        </authorList>
    </citation>
    <scope>NUCLEOTIDE SEQUENCE [LARGE SCALE GENOMIC DNA]</scope>
    <source>
        <strain evidence="2">MED-G162</strain>
    </source>
</reference>
<dbReference type="SUPFAM" id="SSF51338">
    <property type="entry name" value="Composite domain of metallo-dependent hydrolases"/>
    <property type="match status" value="1"/>
</dbReference>
<dbReference type="InterPro" id="IPR057744">
    <property type="entry name" value="OTAase-like"/>
</dbReference>
<dbReference type="Gene3D" id="2.30.40.10">
    <property type="entry name" value="Urease, subunit C, domain 1"/>
    <property type="match status" value="1"/>
</dbReference>
<gene>
    <name evidence="2" type="ORF">EVA95_02265</name>
</gene>
<organism evidence="2 3">
    <name type="scientific">SAR86 cluster bacterium</name>
    <dbReference type="NCBI Taxonomy" id="2030880"/>
    <lineage>
        <taxon>Bacteria</taxon>
        <taxon>Pseudomonadati</taxon>
        <taxon>Pseudomonadota</taxon>
        <taxon>Gammaproteobacteria</taxon>
        <taxon>SAR86 cluster</taxon>
    </lineage>
</organism>
<dbReference type="GO" id="GO:0016810">
    <property type="term" value="F:hydrolase activity, acting on carbon-nitrogen (but not peptide) bonds"/>
    <property type="evidence" value="ECO:0007669"/>
    <property type="project" value="InterPro"/>
</dbReference>
<evidence type="ECO:0000313" key="2">
    <source>
        <dbReference type="EMBL" id="RZO26334.1"/>
    </source>
</evidence>
<dbReference type="PANTHER" id="PTHR43135">
    <property type="entry name" value="ALPHA-D-RIBOSE 1-METHYLPHOSPHONATE 5-TRIPHOSPHATE DIPHOSPHATASE"/>
    <property type="match status" value="1"/>
</dbReference>
<evidence type="ECO:0000313" key="3">
    <source>
        <dbReference type="Proteomes" id="UP000319384"/>
    </source>
</evidence>
<dbReference type="PANTHER" id="PTHR43135:SF3">
    <property type="entry name" value="ALPHA-D-RIBOSE 1-METHYLPHOSPHONATE 5-TRIPHOSPHATE DIPHOSPHATASE"/>
    <property type="match status" value="1"/>
</dbReference>
<accession>A0A520MYN8</accession>
<dbReference type="Proteomes" id="UP000319384">
    <property type="component" value="Unassembled WGS sequence"/>
</dbReference>
<protein>
    <submittedName>
        <fullName evidence="2">Amidohydrolase family protein</fullName>
    </submittedName>
</protein>
<name>A0A520MYN8_9GAMM</name>
<sequence>MKTASKCFLLPLFLFTVVSFSSELVLIPENILDVRTGKLIKGSIHIKNDTIVSISNEIKSSSLNIIELNGITLMPGLMDAHVHLIGNNELNGYESISESSEMATLYGVKNAKNTLLAGFTTVRNVGAGNFADVALRDAIKKGVVLGPRMIVSGPTLSISGGHGDNNLLPFDSNINEENHNIVNSPWEARKAVRINRKYGADLIKFTATGGVMSKNTDVNARQFTLEEMTAIVDEAHSHGMKVAAHAHGLKGITTAIKAGVDSVEHASFINEDAIDLAIKKGTFLSMDIYVSDYILGEGAKKGILEESLAKERTVGKLQRKNFMLAHSKGASMVFGTDAGIYDHGDNAKQFKYMVQFGMTPLEAIQASTINTANLFGIEMIGEVKKGFKADIIGVSSNPLKDISILEEIVFVMKNGVIYKDETN</sequence>
<keyword evidence="2" id="KW-0378">Hydrolase</keyword>
<dbReference type="InterPro" id="IPR006680">
    <property type="entry name" value="Amidohydro-rel"/>
</dbReference>
<dbReference type="InterPro" id="IPR051781">
    <property type="entry name" value="Metallo-dep_Hydrolase"/>
</dbReference>
<dbReference type="InterPro" id="IPR032466">
    <property type="entry name" value="Metal_Hydrolase"/>
</dbReference>
<proteinExistence type="predicted"/>